<evidence type="ECO:0000256" key="2">
    <source>
        <dbReference type="ARBA" id="ARBA00022771"/>
    </source>
</evidence>
<dbReference type="Proteomes" id="UP000030762">
    <property type="component" value="Unassembled WGS sequence"/>
</dbReference>
<keyword evidence="2 4" id="KW-0863">Zinc-finger</keyword>
<dbReference type="OMA" id="IATYHIT"/>
<dbReference type="InterPro" id="IPR023393">
    <property type="entry name" value="START-like_dom_sf"/>
</dbReference>
<dbReference type="PANTHER" id="PTHR13510">
    <property type="entry name" value="FYVE-FINGER-CONTAINING RAB5 EFFECTOR PROTEIN RABENOSYN-5-RELATED"/>
    <property type="match status" value="1"/>
</dbReference>
<dbReference type="InterPro" id="IPR052727">
    <property type="entry name" value="Rab4/Rab5_effector"/>
</dbReference>
<keyword evidence="1" id="KW-0479">Metal-binding</keyword>
<dbReference type="InterPro" id="IPR011011">
    <property type="entry name" value="Znf_FYVE_PHD"/>
</dbReference>
<evidence type="ECO:0000313" key="6">
    <source>
        <dbReference type="EMBL" id="EQC31533.1"/>
    </source>
</evidence>
<reference evidence="6 7" key="1">
    <citation type="submission" date="2012-04" db="EMBL/GenBank/DDBJ databases">
        <title>The Genome Sequence of Saprolegnia declina VS20.</title>
        <authorList>
            <consortium name="The Broad Institute Genome Sequencing Platform"/>
            <person name="Russ C."/>
            <person name="Nusbaum C."/>
            <person name="Tyler B."/>
            <person name="van West P."/>
            <person name="Dieguez-Uribeondo J."/>
            <person name="de Bruijn I."/>
            <person name="Tripathy S."/>
            <person name="Jiang R."/>
            <person name="Young S.K."/>
            <person name="Zeng Q."/>
            <person name="Gargeya S."/>
            <person name="Fitzgerald M."/>
            <person name="Haas B."/>
            <person name="Abouelleil A."/>
            <person name="Alvarado L."/>
            <person name="Arachchi H.M."/>
            <person name="Berlin A."/>
            <person name="Chapman S.B."/>
            <person name="Goldberg J."/>
            <person name="Griggs A."/>
            <person name="Gujja S."/>
            <person name="Hansen M."/>
            <person name="Howarth C."/>
            <person name="Imamovic A."/>
            <person name="Larimer J."/>
            <person name="McCowen C."/>
            <person name="Montmayeur A."/>
            <person name="Murphy C."/>
            <person name="Neiman D."/>
            <person name="Pearson M."/>
            <person name="Priest M."/>
            <person name="Roberts A."/>
            <person name="Saif S."/>
            <person name="Shea T."/>
            <person name="Sisk P."/>
            <person name="Sykes S."/>
            <person name="Wortman J."/>
            <person name="Nusbaum C."/>
            <person name="Birren B."/>
        </authorList>
    </citation>
    <scope>NUCLEOTIDE SEQUENCE [LARGE SCALE GENOMIC DNA]</scope>
    <source>
        <strain evidence="6 7">VS20</strain>
    </source>
</reference>
<dbReference type="Gene3D" id="3.30.530.20">
    <property type="match status" value="1"/>
</dbReference>
<sequence>MHVPVFHLPMLSVDEQDALVALGASAFCDLIDTSARLDRNRHAAVQLPARHPDVDDRISFHASTLVKRANMDAIATYHITATEANDVYCRTFHCLLTSVLYTLELPSAGRPYHYVAVRWLLLPSTLPWVKPRDVVVVEYMDTFIGRDGVLGFARCVHSIDHRCAPSLVATHGFVRGHLYKSGLSVVNERRPHELQAHMLLQSDHGHSFASRYATKSVCAGLLRHFDTLNERIYVHFHVLPRKISVSASTWRPDDFASTSCGDKTACTYCMQAFHLLRRPTLCETCHQILCKKCTRRITKTSRHRVCLTCYVRHEIDGSPRPIFAEPMLLASPGWSEFCARRPPDDRFVQSV</sequence>
<name>T0RGW2_SAPDV</name>
<evidence type="ECO:0000313" key="7">
    <source>
        <dbReference type="Proteomes" id="UP000030762"/>
    </source>
</evidence>
<dbReference type="InParanoid" id="T0RGW2"/>
<dbReference type="EMBL" id="JH767168">
    <property type="protein sequence ID" value="EQC31533.1"/>
    <property type="molecule type" value="Genomic_DNA"/>
</dbReference>
<dbReference type="GeneID" id="19951434"/>
<dbReference type="PROSITE" id="PS50178">
    <property type="entry name" value="ZF_FYVE"/>
    <property type="match status" value="1"/>
</dbReference>
<dbReference type="InterPro" id="IPR013083">
    <property type="entry name" value="Znf_RING/FYVE/PHD"/>
</dbReference>
<accession>T0RGW2</accession>
<feature type="domain" description="FYVE-type" evidence="5">
    <location>
        <begin position="260"/>
        <end position="314"/>
    </location>
</feature>
<evidence type="ECO:0000256" key="4">
    <source>
        <dbReference type="PROSITE-ProRule" id="PRU00091"/>
    </source>
</evidence>
<evidence type="ECO:0000256" key="3">
    <source>
        <dbReference type="ARBA" id="ARBA00022833"/>
    </source>
</evidence>
<dbReference type="OrthoDB" id="59946at2759"/>
<gene>
    <name evidence="6" type="ORF">SDRG_10707</name>
</gene>
<dbReference type="SUPFAM" id="SSF55961">
    <property type="entry name" value="Bet v1-like"/>
    <property type="match status" value="1"/>
</dbReference>
<evidence type="ECO:0000256" key="1">
    <source>
        <dbReference type="ARBA" id="ARBA00022723"/>
    </source>
</evidence>
<dbReference type="AlphaFoldDB" id="T0RGW2"/>
<dbReference type="SUPFAM" id="SSF57903">
    <property type="entry name" value="FYVE/PHD zinc finger"/>
    <property type="match status" value="1"/>
</dbReference>
<evidence type="ECO:0000259" key="5">
    <source>
        <dbReference type="PROSITE" id="PS50178"/>
    </source>
</evidence>
<dbReference type="GO" id="GO:0008270">
    <property type="term" value="F:zinc ion binding"/>
    <property type="evidence" value="ECO:0007669"/>
    <property type="project" value="UniProtKB-KW"/>
</dbReference>
<dbReference type="PANTHER" id="PTHR13510:SF44">
    <property type="entry name" value="RABENOSYN-5"/>
    <property type="match status" value="1"/>
</dbReference>
<keyword evidence="3" id="KW-0862">Zinc</keyword>
<proteinExistence type="predicted"/>
<organism evidence="6 7">
    <name type="scientific">Saprolegnia diclina (strain VS20)</name>
    <dbReference type="NCBI Taxonomy" id="1156394"/>
    <lineage>
        <taxon>Eukaryota</taxon>
        <taxon>Sar</taxon>
        <taxon>Stramenopiles</taxon>
        <taxon>Oomycota</taxon>
        <taxon>Saprolegniomycetes</taxon>
        <taxon>Saprolegniales</taxon>
        <taxon>Saprolegniaceae</taxon>
        <taxon>Saprolegnia</taxon>
    </lineage>
</organism>
<dbReference type="VEuPathDB" id="FungiDB:SDRG_10707"/>
<protein>
    <recommendedName>
        <fullName evidence="5">FYVE-type domain-containing protein</fullName>
    </recommendedName>
</protein>
<dbReference type="Gene3D" id="3.30.40.10">
    <property type="entry name" value="Zinc/RING finger domain, C3HC4 (zinc finger)"/>
    <property type="match status" value="1"/>
</dbReference>
<dbReference type="RefSeq" id="XP_008614932.1">
    <property type="nucleotide sequence ID" value="XM_008616710.1"/>
</dbReference>
<keyword evidence="7" id="KW-1185">Reference proteome</keyword>
<dbReference type="InterPro" id="IPR017455">
    <property type="entry name" value="Znf_FYVE-rel"/>
</dbReference>